<feature type="region of interest" description="Disordered" evidence="8">
    <location>
        <begin position="434"/>
        <end position="481"/>
    </location>
</feature>
<dbReference type="STRING" id="6183.A0A3Q0KMZ2"/>
<feature type="transmembrane region" description="Helical" evidence="9">
    <location>
        <begin position="190"/>
        <end position="212"/>
    </location>
</feature>
<evidence type="ECO:0000256" key="7">
    <source>
        <dbReference type="ARBA" id="ARBA00023242"/>
    </source>
</evidence>
<reference evidence="12" key="2">
    <citation type="submission" date="2018-12" db="UniProtKB">
        <authorList>
            <consortium name="WormBaseParasite"/>
        </authorList>
    </citation>
    <scope>IDENTIFICATION</scope>
    <source>
        <strain evidence="12">Puerto Rican</strain>
    </source>
</reference>
<keyword evidence="5 9" id="KW-1133">Transmembrane helix</keyword>
<evidence type="ECO:0000256" key="9">
    <source>
        <dbReference type="SAM" id="Phobius"/>
    </source>
</evidence>
<evidence type="ECO:0000313" key="11">
    <source>
        <dbReference type="Proteomes" id="UP000008854"/>
    </source>
</evidence>
<sequence length="481" mass="55544">MHLIFIYVFFLLLEFVNSVQPPPKAYNLQNHLKISTFNQKSFVICPEIVVYRDWPYMIFGDIIINIGYKTTLNLGSLEPSYKVHTDWTEQPEAKSLKLDGDDSGLSDVSVSNELQDKNSKIIFSNNSRVFFTLPSIPKTCFMIFDIKPDYMDSGYLEIYSNFEFDRSRLVLSVIGLLMLICSETLANSILFYYISGMSIVLLSSIMLVLIVLIKMMPMRRAGAVLQSVIFLFSGTLGLTFIFIDYLRSAVVQVVVSKWEFVFGYVLIVALCSLVILYWLQIPDRLVKNYPRTKVITTLFFRFVGSLLFVYSMRLPSFSLANVDSLTLFKQYLPFSGSFDILNKYPETFFRFLLFVCVNFLFKIVQSNFKYSSREPKYTSQIPIGHYYKGVPKAPRHCMPGSPWAASSPYHHAFSFSDQKYSHYGIHTPLGNHNAVKNSHSEYRGHNPWTPEPCSINRRQSYVSRRDSQQLHRNEILTDDED</sequence>
<keyword evidence="4 10" id="KW-0732">Signal</keyword>
<evidence type="ECO:0000256" key="4">
    <source>
        <dbReference type="ARBA" id="ARBA00022729"/>
    </source>
</evidence>
<dbReference type="InParanoid" id="A0A3Q0KMZ2"/>
<keyword evidence="3 9" id="KW-0812">Transmembrane</keyword>
<keyword evidence="11" id="KW-1185">Reference proteome</keyword>
<evidence type="ECO:0000256" key="3">
    <source>
        <dbReference type="ARBA" id="ARBA00022692"/>
    </source>
</evidence>
<organism evidence="11 12">
    <name type="scientific">Schistosoma mansoni</name>
    <name type="common">Blood fluke</name>
    <dbReference type="NCBI Taxonomy" id="6183"/>
    <lineage>
        <taxon>Eukaryota</taxon>
        <taxon>Metazoa</taxon>
        <taxon>Spiralia</taxon>
        <taxon>Lophotrochozoa</taxon>
        <taxon>Platyhelminthes</taxon>
        <taxon>Trematoda</taxon>
        <taxon>Digenea</taxon>
        <taxon>Strigeidida</taxon>
        <taxon>Schistosomatoidea</taxon>
        <taxon>Schistosomatidae</taxon>
        <taxon>Schistosoma</taxon>
    </lineage>
</organism>
<dbReference type="WBParaSite" id="Smp_138480.1">
    <property type="protein sequence ID" value="Smp_138480.1"/>
    <property type="gene ID" value="Smp_138480"/>
</dbReference>
<proteinExistence type="inferred from homology"/>
<feature type="transmembrane region" description="Helical" evidence="9">
    <location>
        <begin position="291"/>
        <end position="310"/>
    </location>
</feature>
<evidence type="ECO:0000256" key="5">
    <source>
        <dbReference type="ARBA" id="ARBA00022989"/>
    </source>
</evidence>
<reference evidence="11" key="1">
    <citation type="journal article" date="2012" name="PLoS Negl. Trop. Dis.">
        <title>A systematically improved high quality genome and transcriptome of the human blood fluke Schistosoma mansoni.</title>
        <authorList>
            <person name="Protasio A.V."/>
            <person name="Tsai I.J."/>
            <person name="Babbage A."/>
            <person name="Nichol S."/>
            <person name="Hunt M."/>
            <person name="Aslett M.A."/>
            <person name="De Silva N."/>
            <person name="Velarde G.S."/>
            <person name="Anderson T.J."/>
            <person name="Clark R.C."/>
            <person name="Davidson C."/>
            <person name="Dillon G.P."/>
            <person name="Holroyd N.E."/>
            <person name="LoVerde P.T."/>
            <person name="Lloyd C."/>
            <person name="McQuillan J."/>
            <person name="Oliveira G."/>
            <person name="Otto T.D."/>
            <person name="Parker-Manuel S.J."/>
            <person name="Quail M.A."/>
            <person name="Wilson R.A."/>
            <person name="Zerlotini A."/>
            <person name="Dunne D.W."/>
            <person name="Berriman M."/>
        </authorList>
    </citation>
    <scope>NUCLEOTIDE SEQUENCE [LARGE SCALE GENOMIC DNA]</scope>
    <source>
        <strain evidence="11">Puerto Rican</strain>
    </source>
</reference>
<evidence type="ECO:0000256" key="10">
    <source>
        <dbReference type="SAM" id="SignalP"/>
    </source>
</evidence>
<dbReference type="Pfam" id="PF10225">
    <property type="entry name" value="NEMP"/>
    <property type="match status" value="1"/>
</dbReference>
<evidence type="ECO:0000256" key="1">
    <source>
        <dbReference type="ARBA" id="ARBA00004575"/>
    </source>
</evidence>
<dbReference type="InterPro" id="IPR019358">
    <property type="entry name" value="NEMP_fam"/>
</dbReference>
<keyword evidence="6 9" id="KW-0472">Membrane</keyword>
<feature type="chain" id="PRO_5018252816" evidence="10">
    <location>
        <begin position="19"/>
        <end position="481"/>
    </location>
</feature>
<feature type="transmembrane region" description="Helical" evidence="9">
    <location>
        <begin position="258"/>
        <end position="279"/>
    </location>
</feature>
<name>A0A3Q0KMZ2_SCHMA</name>
<keyword evidence="7" id="KW-0539">Nucleus</keyword>
<comment type="similarity">
    <text evidence="2">Belongs to the NEMP family.</text>
</comment>
<dbReference type="PANTHER" id="PTHR13598:SF1">
    <property type="entry name" value="AT07567P-RELATED"/>
    <property type="match status" value="1"/>
</dbReference>
<protein>
    <submittedName>
        <fullName evidence="12">Uncharacterized protein</fullName>
    </submittedName>
</protein>
<feature type="transmembrane region" description="Helical" evidence="9">
    <location>
        <begin position="224"/>
        <end position="246"/>
    </location>
</feature>
<evidence type="ECO:0000256" key="2">
    <source>
        <dbReference type="ARBA" id="ARBA00005748"/>
    </source>
</evidence>
<dbReference type="GO" id="GO:0005637">
    <property type="term" value="C:nuclear inner membrane"/>
    <property type="evidence" value="ECO:0007669"/>
    <property type="project" value="UniProtKB-SubCell"/>
</dbReference>
<dbReference type="Proteomes" id="UP000008854">
    <property type="component" value="Unassembled WGS sequence"/>
</dbReference>
<evidence type="ECO:0000256" key="8">
    <source>
        <dbReference type="SAM" id="MobiDB-lite"/>
    </source>
</evidence>
<evidence type="ECO:0000256" key="6">
    <source>
        <dbReference type="ARBA" id="ARBA00023136"/>
    </source>
</evidence>
<dbReference type="AlphaFoldDB" id="A0A3Q0KMZ2"/>
<feature type="transmembrane region" description="Helical" evidence="9">
    <location>
        <begin position="347"/>
        <end position="364"/>
    </location>
</feature>
<comment type="subcellular location">
    <subcellularLocation>
        <location evidence="1">Nucleus inner membrane</location>
        <topology evidence="1">Multi-pass membrane protein</topology>
        <orientation evidence="1">Nucleoplasmic side</orientation>
    </subcellularLocation>
</comment>
<accession>A0A3Q0KMZ2</accession>
<evidence type="ECO:0000313" key="12">
    <source>
        <dbReference type="WBParaSite" id="Smp_138480.1"/>
    </source>
</evidence>
<dbReference type="PANTHER" id="PTHR13598">
    <property type="entry name" value="AT07567P-RELATED"/>
    <property type="match status" value="1"/>
</dbReference>
<feature type="compositionally biased region" description="Basic and acidic residues" evidence="8">
    <location>
        <begin position="463"/>
        <end position="475"/>
    </location>
</feature>
<feature type="signal peptide" evidence="10">
    <location>
        <begin position="1"/>
        <end position="18"/>
    </location>
</feature>